<dbReference type="AlphaFoldDB" id="A0A0G4GKA5"/>
<evidence type="ECO:0000256" key="1">
    <source>
        <dbReference type="SAM" id="MobiDB-lite"/>
    </source>
</evidence>
<feature type="compositionally biased region" description="Low complexity" evidence="1">
    <location>
        <begin position="80"/>
        <end position="92"/>
    </location>
</feature>
<feature type="compositionally biased region" description="Basic and acidic residues" evidence="1">
    <location>
        <begin position="106"/>
        <end position="138"/>
    </location>
</feature>
<dbReference type="STRING" id="1169540.A0A0G4GKA5"/>
<feature type="domain" description="FHA" evidence="2">
    <location>
        <begin position="406"/>
        <end position="471"/>
    </location>
</feature>
<dbReference type="InterPro" id="IPR008984">
    <property type="entry name" value="SMAD_FHA_dom_sf"/>
</dbReference>
<reference evidence="3 4" key="1">
    <citation type="submission" date="2014-11" db="EMBL/GenBank/DDBJ databases">
        <authorList>
            <person name="Zhu J."/>
            <person name="Qi W."/>
            <person name="Song R."/>
        </authorList>
    </citation>
    <scope>NUCLEOTIDE SEQUENCE [LARGE SCALE GENOMIC DNA]</scope>
</reference>
<feature type="region of interest" description="Disordered" evidence="1">
    <location>
        <begin position="229"/>
        <end position="318"/>
    </location>
</feature>
<accession>A0A0G4GKA5</accession>
<feature type="compositionally biased region" description="Polar residues" evidence="1">
    <location>
        <begin position="179"/>
        <end position="190"/>
    </location>
</feature>
<organism evidence="3 4">
    <name type="scientific">Vitrella brassicaformis (strain CCMP3155)</name>
    <dbReference type="NCBI Taxonomy" id="1169540"/>
    <lineage>
        <taxon>Eukaryota</taxon>
        <taxon>Sar</taxon>
        <taxon>Alveolata</taxon>
        <taxon>Colpodellida</taxon>
        <taxon>Vitrellaceae</taxon>
        <taxon>Vitrella</taxon>
    </lineage>
</organism>
<feature type="region of interest" description="Disordered" evidence="1">
    <location>
        <begin position="29"/>
        <end position="216"/>
    </location>
</feature>
<dbReference type="SMART" id="SM00240">
    <property type="entry name" value="FHA"/>
    <property type="match status" value="1"/>
</dbReference>
<dbReference type="Pfam" id="PF00498">
    <property type="entry name" value="FHA"/>
    <property type="match status" value="1"/>
</dbReference>
<dbReference type="PROSITE" id="PS50006">
    <property type="entry name" value="FHA_DOMAIN"/>
    <property type="match status" value="1"/>
</dbReference>
<name>A0A0G4GKA5_VITBC</name>
<dbReference type="InParanoid" id="A0A0G4GKA5"/>
<dbReference type="InterPro" id="IPR000253">
    <property type="entry name" value="FHA_dom"/>
</dbReference>
<feature type="compositionally biased region" description="Gly residues" evidence="1">
    <location>
        <begin position="306"/>
        <end position="318"/>
    </location>
</feature>
<feature type="compositionally biased region" description="Basic and acidic residues" evidence="1">
    <location>
        <begin position="283"/>
        <end position="305"/>
    </location>
</feature>
<dbReference type="EMBL" id="CDMY01000698">
    <property type="protein sequence ID" value="CEM30416.1"/>
    <property type="molecule type" value="Genomic_DNA"/>
</dbReference>
<dbReference type="Proteomes" id="UP000041254">
    <property type="component" value="Unassembled WGS sequence"/>
</dbReference>
<dbReference type="VEuPathDB" id="CryptoDB:Vbra_18082"/>
<evidence type="ECO:0000313" key="4">
    <source>
        <dbReference type="Proteomes" id="UP000041254"/>
    </source>
</evidence>
<proteinExistence type="predicted"/>
<gene>
    <name evidence="3" type="ORF">Vbra_18082</name>
</gene>
<keyword evidence="4" id="KW-1185">Reference proteome</keyword>
<evidence type="ECO:0000313" key="3">
    <source>
        <dbReference type="EMBL" id="CEM30416.1"/>
    </source>
</evidence>
<protein>
    <recommendedName>
        <fullName evidence="2">FHA domain-containing protein</fullName>
    </recommendedName>
</protein>
<dbReference type="SUPFAM" id="SSF49879">
    <property type="entry name" value="SMAD/FHA domain"/>
    <property type="match status" value="1"/>
</dbReference>
<evidence type="ECO:0000259" key="2">
    <source>
        <dbReference type="PROSITE" id="PS50006"/>
    </source>
</evidence>
<sequence length="513" mass="53919">MKMVVRPSELKIGLMSGGRFRFGIPEDLLDDSLLDDSPSSSTSANHRGRRKDSGLGRFARVETDTGSDRKWKGLIQKIRANQSAASAQQPSADPGSVRPSPPAASHPREPDHHAPVAAVAEREAAQPEAEEKQQHGGDGEAGSDTVNDDEATMQQRQKVEEAGEPAIAQAASIPAVAPLSQTTGRETTGVTAGASEAPAYGAQLGDCPPTLPDMTQPAPIIAPRVLRPPAAAAPRPAPLSSFYRLCDGPGLKRKRKRAGQAEQQEEHPDGEDVDAGGALHLLGRGEREREGPGEGEGGEAHDDGGGGHGAGASLGGGCTATVLDTDTFVPQPRQPRIIEDQQSDHHHHQQQHEELANGEAAVADGEGVGGAEGAEPSTVVGVLEHTASADASVPVPRVVELREGTFVIGRQRDKVDLHLDSTKVPNMISRMHATILVDRRPGGSQGGQGQYVVRVMDTRSTNGLFVNSVKCTDAILNDGDVITLGGGHHLAVGDSLEQPESEFVFTFRRHNAA</sequence>
<dbReference type="OrthoDB" id="436852at2759"/>
<feature type="compositionally biased region" description="Low complexity" evidence="1">
    <location>
        <begin position="165"/>
        <end position="178"/>
    </location>
</feature>
<dbReference type="Gene3D" id="2.60.200.20">
    <property type="match status" value="1"/>
</dbReference>
<feature type="compositionally biased region" description="Basic and acidic residues" evidence="1">
    <location>
        <begin position="51"/>
        <end position="71"/>
    </location>
</feature>